<feature type="transmembrane region" description="Helical" evidence="1">
    <location>
        <begin position="113"/>
        <end position="130"/>
    </location>
</feature>
<name>A0A835HDM8_9MAGN</name>
<dbReference type="AlphaFoldDB" id="A0A835HDM8"/>
<evidence type="ECO:0000313" key="3">
    <source>
        <dbReference type="Proteomes" id="UP000631114"/>
    </source>
</evidence>
<comment type="caution">
    <text evidence="2">The sequence shown here is derived from an EMBL/GenBank/DDBJ whole genome shotgun (WGS) entry which is preliminary data.</text>
</comment>
<dbReference type="Proteomes" id="UP000631114">
    <property type="component" value="Unassembled WGS sequence"/>
</dbReference>
<keyword evidence="1" id="KW-0812">Transmembrane</keyword>
<organism evidence="2 3">
    <name type="scientific">Coptis chinensis</name>
    <dbReference type="NCBI Taxonomy" id="261450"/>
    <lineage>
        <taxon>Eukaryota</taxon>
        <taxon>Viridiplantae</taxon>
        <taxon>Streptophyta</taxon>
        <taxon>Embryophyta</taxon>
        <taxon>Tracheophyta</taxon>
        <taxon>Spermatophyta</taxon>
        <taxon>Magnoliopsida</taxon>
        <taxon>Ranunculales</taxon>
        <taxon>Ranunculaceae</taxon>
        <taxon>Coptidoideae</taxon>
        <taxon>Coptis</taxon>
    </lineage>
</organism>
<gene>
    <name evidence="2" type="ORF">IFM89_022681</name>
</gene>
<protein>
    <submittedName>
        <fullName evidence="2">Uncharacterized protein</fullName>
    </submittedName>
</protein>
<keyword evidence="1" id="KW-0472">Membrane</keyword>
<keyword evidence="1" id="KW-1133">Transmembrane helix</keyword>
<evidence type="ECO:0000256" key="1">
    <source>
        <dbReference type="SAM" id="Phobius"/>
    </source>
</evidence>
<dbReference type="OrthoDB" id="2929958at2759"/>
<evidence type="ECO:0000313" key="2">
    <source>
        <dbReference type="EMBL" id="KAF9597931.1"/>
    </source>
</evidence>
<accession>A0A835HDM8</accession>
<keyword evidence="3" id="KW-1185">Reference proteome</keyword>
<sequence>MIFFCSDFHERSRPVISAVLMAAIASRVENRDAIDAYYSWNVGPIQRRSNKDESIAALPIDDLIEKVDGFVWCLPRFHHNSYCGKLPSSLRVIHLHHLKFGFMLLALLWKFDFPPFMVLIIAIMCHVLTIEHCQMDWRNGILGKAQQERRFLVDLLSFIRNYVSLHD</sequence>
<dbReference type="EMBL" id="JADFTS010000007">
    <property type="protein sequence ID" value="KAF9597931.1"/>
    <property type="molecule type" value="Genomic_DNA"/>
</dbReference>
<proteinExistence type="predicted"/>
<reference evidence="2 3" key="1">
    <citation type="submission" date="2020-10" db="EMBL/GenBank/DDBJ databases">
        <title>The Coptis chinensis genome and diversification of protoberbering-type alkaloids.</title>
        <authorList>
            <person name="Wang B."/>
            <person name="Shu S."/>
            <person name="Song C."/>
            <person name="Liu Y."/>
        </authorList>
    </citation>
    <scope>NUCLEOTIDE SEQUENCE [LARGE SCALE GENOMIC DNA]</scope>
    <source>
        <strain evidence="2">HL-2020</strain>
        <tissue evidence="2">Leaf</tissue>
    </source>
</reference>